<organism evidence="1 2">
    <name type="scientific">Marinomonas primoryensis</name>
    <dbReference type="NCBI Taxonomy" id="178399"/>
    <lineage>
        <taxon>Bacteria</taxon>
        <taxon>Pseudomonadati</taxon>
        <taxon>Pseudomonadota</taxon>
        <taxon>Gammaproteobacteria</taxon>
        <taxon>Oceanospirillales</taxon>
        <taxon>Oceanospirillaceae</taxon>
        <taxon>Marinomonas</taxon>
    </lineage>
</organism>
<dbReference type="AlphaFoldDB" id="A0A859CU97"/>
<gene>
    <name evidence="1" type="ORF">MP3633_1092</name>
</gene>
<evidence type="ECO:0000313" key="2">
    <source>
        <dbReference type="Proteomes" id="UP000509371"/>
    </source>
</evidence>
<name>A0A859CU97_9GAMM</name>
<dbReference type="EMBL" id="CP054301">
    <property type="protein sequence ID" value="QKK79827.1"/>
    <property type="molecule type" value="Genomic_DNA"/>
</dbReference>
<proteinExistence type="predicted"/>
<protein>
    <submittedName>
        <fullName evidence="1">Uncharacterized protein</fullName>
    </submittedName>
</protein>
<sequence length="41" mass="4763">MQSVANSILTDQEGENYTFLEKKSTVNIYFFVDEVFLLTDL</sequence>
<dbReference type="KEGG" id="mpri:MP3633_1092"/>
<reference evidence="1 2" key="1">
    <citation type="submission" date="2020-06" db="EMBL/GenBank/DDBJ databases">
        <authorList>
            <person name="Voronona O.L."/>
            <person name="Aksenova E.I."/>
            <person name="Kunda M.S."/>
            <person name="Semenov A.N."/>
            <person name="Ryzhova N."/>
        </authorList>
    </citation>
    <scope>NUCLEOTIDE SEQUENCE [LARGE SCALE GENOMIC DNA]</scope>
    <source>
        <strain evidence="1 2">MPKMM3633</strain>
    </source>
</reference>
<accession>A0A859CU97</accession>
<evidence type="ECO:0000313" key="1">
    <source>
        <dbReference type="EMBL" id="QKK79827.1"/>
    </source>
</evidence>
<dbReference type="Proteomes" id="UP000509371">
    <property type="component" value="Chromosome"/>
</dbReference>